<dbReference type="EMBL" id="JAROKS010000020">
    <property type="protein sequence ID" value="KAK1791795.1"/>
    <property type="molecule type" value="Genomic_DNA"/>
</dbReference>
<evidence type="ECO:0000313" key="2">
    <source>
        <dbReference type="Proteomes" id="UP001239994"/>
    </source>
</evidence>
<accession>A0AAD8Z5N8</accession>
<proteinExistence type="predicted"/>
<gene>
    <name evidence="1" type="ORF">P4O66_013776</name>
</gene>
<evidence type="ECO:0000313" key="1">
    <source>
        <dbReference type="EMBL" id="KAK1791795.1"/>
    </source>
</evidence>
<sequence length="10" mass="1112">MGREIPPLCP</sequence>
<comment type="caution">
    <text evidence="1">The sequence shown here is derived from an EMBL/GenBank/DDBJ whole genome shotgun (WGS) entry which is preliminary data.</text>
</comment>
<keyword evidence="2" id="KW-1185">Reference proteome</keyword>
<dbReference type="Proteomes" id="UP001239994">
    <property type="component" value="Unassembled WGS sequence"/>
</dbReference>
<name>A0AAD8Z5N8_9TELE</name>
<reference evidence="1" key="1">
    <citation type="submission" date="2023-03" db="EMBL/GenBank/DDBJ databases">
        <title>Electrophorus voltai genome.</title>
        <authorList>
            <person name="Bian C."/>
        </authorList>
    </citation>
    <scope>NUCLEOTIDE SEQUENCE</scope>
    <source>
        <strain evidence="1">CB-2022</strain>
        <tissue evidence="1">Muscle</tissue>
    </source>
</reference>
<organism evidence="1 2">
    <name type="scientific">Electrophorus voltai</name>
    <dbReference type="NCBI Taxonomy" id="2609070"/>
    <lineage>
        <taxon>Eukaryota</taxon>
        <taxon>Metazoa</taxon>
        <taxon>Chordata</taxon>
        <taxon>Craniata</taxon>
        <taxon>Vertebrata</taxon>
        <taxon>Euteleostomi</taxon>
        <taxon>Actinopterygii</taxon>
        <taxon>Neopterygii</taxon>
        <taxon>Teleostei</taxon>
        <taxon>Ostariophysi</taxon>
        <taxon>Gymnotiformes</taxon>
        <taxon>Gymnotoidei</taxon>
        <taxon>Gymnotidae</taxon>
        <taxon>Electrophorus</taxon>
    </lineage>
</organism>
<protein>
    <submittedName>
        <fullName evidence="1">Uncharacterized protein</fullName>
    </submittedName>
</protein>